<keyword evidence="2 4" id="KW-0479">Metal-binding</keyword>
<dbReference type="RefSeq" id="WP_138086828.1">
    <property type="nucleotide sequence ID" value="NZ_VAUV01000009.1"/>
</dbReference>
<accession>A0A5R8KF42</accession>
<dbReference type="Pfam" id="PF13442">
    <property type="entry name" value="Cytochrome_CBB3"/>
    <property type="match status" value="1"/>
</dbReference>
<evidence type="ECO:0000256" key="1">
    <source>
        <dbReference type="ARBA" id="ARBA00022617"/>
    </source>
</evidence>
<reference evidence="6 7" key="1">
    <citation type="submission" date="2019-05" db="EMBL/GenBank/DDBJ databases">
        <title>Verrucobacter flavum gen. nov., sp. nov. a new member of the family Verrucomicrobiaceae.</title>
        <authorList>
            <person name="Szuroczki S."/>
            <person name="Abbaszade G."/>
            <person name="Szabo A."/>
            <person name="Felfoldi T."/>
            <person name="Schumann P."/>
            <person name="Boka K."/>
            <person name="Keki Z."/>
            <person name="Toumi M."/>
            <person name="Toth E."/>
        </authorList>
    </citation>
    <scope>NUCLEOTIDE SEQUENCE [LARGE SCALE GENOMIC DNA]</scope>
    <source>
        <strain evidence="6 7">MG-N-17</strain>
    </source>
</reference>
<evidence type="ECO:0000256" key="3">
    <source>
        <dbReference type="ARBA" id="ARBA00023004"/>
    </source>
</evidence>
<comment type="caution">
    <text evidence="6">The sequence shown here is derived from an EMBL/GenBank/DDBJ whole genome shotgun (WGS) entry which is preliminary data.</text>
</comment>
<dbReference type="PROSITE" id="PS51007">
    <property type="entry name" value="CYTC"/>
    <property type="match status" value="1"/>
</dbReference>
<dbReference type="GO" id="GO:0020037">
    <property type="term" value="F:heme binding"/>
    <property type="evidence" value="ECO:0007669"/>
    <property type="project" value="InterPro"/>
</dbReference>
<organism evidence="6 7">
    <name type="scientific">Phragmitibacter flavus</name>
    <dbReference type="NCBI Taxonomy" id="2576071"/>
    <lineage>
        <taxon>Bacteria</taxon>
        <taxon>Pseudomonadati</taxon>
        <taxon>Verrucomicrobiota</taxon>
        <taxon>Verrucomicrobiia</taxon>
        <taxon>Verrucomicrobiales</taxon>
        <taxon>Verrucomicrobiaceae</taxon>
        <taxon>Phragmitibacter</taxon>
    </lineage>
</organism>
<dbReference type="InterPro" id="IPR009056">
    <property type="entry name" value="Cyt_c-like_dom"/>
</dbReference>
<evidence type="ECO:0000256" key="2">
    <source>
        <dbReference type="ARBA" id="ARBA00022723"/>
    </source>
</evidence>
<dbReference type="EMBL" id="VAUV01000009">
    <property type="protein sequence ID" value="TLD70229.1"/>
    <property type="molecule type" value="Genomic_DNA"/>
</dbReference>
<dbReference type="GO" id="GO:0009055">
    <property type="term" value="F:electron transfer activity"/>
    <property type="evidence" value="ECO:0007669"/>
    <property type="project" value="InterPro"/>
</dbReference>
<dbReference type="InterPro" id="IPR036909">
    <property type="entry name" value="Cyt_c-like_dom_sf"/>
</dbReference>
<dbReference type="Proteomes" id="UP000306196">
    <property type="component" value="Unassembled WGS sequence"/>
</dbReference>
<protein>
    <submittedName>
        <fullName evidence="6">Cytochrome c</fullName>
    </submittedName>
</protein>
<dbReference type="Gene3D" id="1.10.760.10">
    <property type="entry name" value="Cytochrome c-like domain"/>
    <property type="match status" value="1"/>
</dbReference>
<evidence type="ECO:0000313" key="6">
    <source>
        <dbReference type="EMBL" id="TLD70229.1"/>
    </source>
</evidence>
<dbReference type="PANTHER" id="PTHR40394:SF2">
    <property type="entry name" value="QUINOL:CYTOCHROME C OXIDOREDUCTASE MEMBRANE PROTEIN"/>
    <property type="match status" value="1"/>
</dbReference>
<evidence type="ECO:0000256" key="4">
    <source>
        <dbReference type="PROSITE-ProRule" id="PRU00433"/>
    </source>
</evidence>
<name>A0A5R8KF42_9BACT</name>
<keyword evidence="3 4" id="KW-0408">Iron</keyword>
<keyword evidence="1 4" id="KW-0349">Heme</keyword>
<dbReference type="AlphaFoldDB" id="A0A5R8KF42"/>
<keyword evidence="7" id="KW-1185">Reference proteome</keyword>
<dbReference type="OrthoDB" id="9773456at2"/>
<proteinExistence type="predicted"/>
<dbReference type="GO" id="GO:0046872">
    <property type="term" value="F:metal ion binding"/>
    <property type="evidence" value="ECO:0007669"/>
    <property type="project" value="UniProtKB-KW"/>
</dbReference>
<sequence length="216" mass="23872">MKYFFLSYLLVAITVVAFAGFRGHKFENTPFELLPDMDDQAKVKYQVSSNLFADGHAMRKPVAGTMPMGFNVPSQPASEGYTPQDIEFTHGTGYYYTGKMGDFYGDGLPPEVELTPALLERGRERYNINCAICHGESGNGQGIFVKYSTVVPANLTDMGLADPAAPTFRPDGKLYDVITHGWNQMGAYGANITVRDRWAIVAYLRTLEYAAKNPAK</sequence>
<dbReference type="SUPFAM" id="SSF46626">
    <property type="entry name" value="Cytochrome c"/>
    <property type="match status" value="1"/>
</dbReference>
<feature type="domain" description="Cytochrome c" evidence="5">
    <location>
        <begin position="117"/>
        <end position="208"/>
    </location>
</feature>
<gene>
    <name evidence="6" type="ORF">FEM03_13670</name>
</gene>
<evidence type="ECO:0000313" key="7">
    <source>
        <dbReference type="Proteomes" id="UP000306196"/>
    </source>
</evidence>
<dbReference type="PANTHER" id="PTHR40394">
    <property type="entry name" value="LIPOPROTEIN-RELATED"/>
    <property type="match status" value="1"/>
</dbReference>
<evidence type="ECO:0000259" key="5">
    <source>
        <dbReference type="PROSITE" id="PS51007"/>
    </source>
</evidence>